<dbReference type="SUPFAM" id="SSF53756">
    <property type="entry name" value="UDP-Glycosyltransferase/glycogen phosphorylase"/>
    <property type="match status" value="1"/>
</dbReference>
<reference evidence="2 3" key="1">
    <citation type="submission" date="2021-03" db="EMBL/GenBank/DDBJ databases">
        <title>Sequencing the genomes of 1000 actinobacteria strains.</title>
        <authorList>
            <person name="Klenk H.-P."/>
        </authorList>
    </citation>
    <scope>NUCLEOTIDE SEQUENCE [LARGE SCALE GENOMIC DNA]</scope>
    <source>
        <strain evidence="2 3">DSM 24221</strain>
    </source>
</reference>
<name>A0ABS4ZIF3_9MICO</name>
<dbReference type="Proteomes" id="UP001519362">
    <property type="component" value="Unassembled WGS sequence"/>
</dbReference>
<evidence type="ECO:0000313" key="2">
    <source>
        <dbReference type="EMBL" id="MBP2437059.1"/>
    </source>
</evidence>
<gene>
    <name evidence="2" type="ORF">JOF34_001645</name>
</gene>
<dbReference type="Pfam" id="PF13524">
    <property type="entry name" value="Glyco_trans_1_2"/>
    <property type="match status" value="1"/>
</dbReference>
<dbReference type="EMBL" id="JAGIOL010000001">
    <property type="protein sequence ID" value="MBP2437059.1"/>
    <property type="molecule type" value="Genomic_DNA"/>
</dbReference>
<feature type="domain" description="Spore protein YkvP/CgeB glycosyl transferase-like" evidence="1">
    <location>
        <begin position="179"/>
        <end position="302"/>
    </location>
</feature>
<accession>A0ABS4ZIF3</accession>
<evidence type="ECO:0000313" key="3">
    <source>
        <dbReference type="Proteomes" id="UP001519362"/>
    </source>
</evidence>
<dbReference type="InterPro" id="IPR055259">
    <property type="entry name" value="YkvP/CgeB_Glyco_trans-like"/>
</dbReference>
<comment type="caution">
    <text evidence="2">The sequence shown here is derived from an EMBL/GenBank/DDBJ whole genome shotgun (WGS) entry which is preliminary data.</text>
</comment>
<protein>
    <recommendedName>
        <fullName evidence="1">Spore protein YkvP/CgeB glycosyl transferase-like domain-containing protein</fullName>
    </recommendedName>
</protein>
<proteinExistence type="predicted"/>
<dbReference type="RefSeq" id="WP_165134876.1">
    <property type="nucleotide sequence ID" value="NZ_CP049253.1"/>
</dbReference>
<organism evidence="2 3">
    <name type="scientific">Microbacterium amylolyticum</name>
    <dbReference type="NCBI Taxonomy" id="936337"/>
    <lineage>
        <taxon>Bacteria</taxon>
        <taxon>Bacillati</taxon>
        <taxon>Actinomycetota</taxon>
        <taxon>Actinomycetes</taxon>
        <taxon>Micrococcales</taxon>
        <taxon>Microbacteriaceae</taxon>
        <taxon>Microbacterium</taxon>
    </lineage>
</organism>
<evidence type="ECO:0000259" key="1">
    <source>
        <dbReference type="Pfam" id="PF13524"/>
    </source>
</evidence>
<dbReference type="Gene3D" id="3.40.50.2000">
    <property type="entry name" value="Glycogen Phosphorylase B"/>
    <property type="match status" value="2"/>
</dbReference>
<sequence length="324" mass="34881">MTSDAIFISWIRHHGRSAGLADALGIDSFYVTGGSGPAPLRYLRAWRETARILRDCKPNSVVVMQPPVVALLSVAMSAPRSTQIIGDLHTGVFTDPKWKWALGLTMRILRKRGAAVVTGADLAQRTREYGVEALEMHDMITSVAVSDESPDDPGLVDVIKNDFALVPLAYAFDEPVDEILQAARDYPDVTWVLTGRPPHAVRDAAPDNVVFPGFVTNEDYGRLVANATVMVAVTTQENTMQRVGYEAIGSGVALVTSGTKVLRDFFGDAALYIEPTSASIGAQVNEAIADAKALAARIVTRRASIVAQQAAQLEHLGGVIRKDT</sequence>
<keyword evidence="3" id="KW-1185">Reference proteome</keyword>